<evidence type="ECO:0000313" key="2">
    <source>
        <dbReference type="EMBL" id="ASJ25201.1"/>
    </source>
</evidence>
<dbReference type="RefSeq" id="WP_012697770.1">
    <property type="nucleotide sequence ID" value="NZ_CP022115.1"/>
</dbReference>
<reference evidence="4" key="2">
    <citation type="submission" date="2017-06" db="EMBL/GenBank/DDBJ databases">
        <title>Whole genome sequence of Laribacter hongkongensis LHGZ1.</title>
        <authorList>
            <person name="Chen D."/>
            <person name="Wu H."/>
            <person name="Chen J."/>
        </authorList>
    </citation>
    <scope>NUCLEOTIDE SEQUENCE [LARGE SCALE GENOMIC DNA]</scope>
    <source>
        <strain evidence="4">LHGZ1</strain>
    </source>
</reference>
<accession>A0A248LL55</accession>
<reference evidence="3 5" key="4">
    <citation type="submission" date="2021-10" db="EMBL/GenBank/DDBJ databases">
        <title>Whole-genome sequencing analysis of Laribacter hongkongensis: virulence gene profiles, carbohydrate-active enzyme prediction, and antimicrobial resistance characterization.</title>
        <authorList>
            <person name="Yuan P."/>
            <person name="Zhan Y."/>
            <person name="Chen D."/>
        </authorList>
    </citation>
    <scope>NUCLEOTIDE SEQUENCE [LARGE SCALE GENOMIC DNA]</scope>
    <source>
        <strain evidence="3 5">W67</strain>
    </source>
</reference>
<organism evidence="2 4">
    <name type="scientific">Laribacter hongkongensis</name>
    <dbReference type="NCBI Taxonomy" id="168471"/>
    <lineage>
        <taxon>Bacteria</taxon>
        <taxon>Pseudomonadati</taxon>
        <taxon>Pseudomonadota</taxon>
        <taxon>Betaproteobacteria</taxon>
        <taxon>Neisseriales</taxon>
        <taxon>Aquaspirillaceae</taxon>
        <taxon>Laribacter</taxon>
    </lineage>
</organism>
<dbReference type="Proteomes" id="UP001200247">
    <property type="component" value="Unassembled WGS sequence"/>
</dbReference>
<sequence length="54" mass="6465">MNNAMKILDLYASINHRPRTSLEREFRRVDASNRRPRQTASQPFRIGEVRHSER</sequence>
<reference evidence="2" key="3">
    <citation type="submission" date="2017-06" db="EMBL/GenBank/DDBJ databases">
        <authorList>
            <person name="Kim H.J."/>
            <person name="Triplett B.A."/>
        </authorList>
    </citation>
    <scope>NUCLEOTIDE SEQUENCE</scope>
    <source>
        <strain evidence="2">HLGZ1</strain>
    </source>
</reference>
<evidence type="ECO:0000313" key="4">
    <source>
        <dbReference type="Proteomes" id="UP000197424"/>
    </source>
</evidence>
<gene>
    <name evidence="3" type="ORF">LH440_02745</name>
    <name evidence="2" type="ORF">LHGZ1_2370</name>
</gene>
<evidence type="ECO:0000256" key="1">
    <source>
        <dbReference type="SAM" id="MobiDB-lite"/>
    </source>
</evidence>
<evidence type="ECO:0000313" key="3">
    <source>
        <dbReference type="EMBL" id="MCG9024840.1"/>
    </source>
</evidence>
<evidence type="ECO:0000313" key="5">
    <source>
        <dbReference type="Proteomes" id="UP001200247"/>
    </source>
</evidence>
<proteinExistence type="predicted"/>
<protein>
    <submittedName>
        <fullName evidence="2">Uncharacterized protein</fullName>
    </submittedName>
</protein>
<name>A0A248LL55_9NEIS</name>
<dbReference type="Proteomes" id="UP000197424">
    <property type="component" value="Chromosome"/>
</dbReference>
<reference evidence="2" key="1">
    <citation type="journal article" date="2017" name="J. Antimicrob. Chemother.">
        <title>Emergence and genomic analysis of MDR Laribacter hongkongensis strain HLGZ1 from Guangzhou, China.</title>
        <authorList>
            <person name="Wu H.K."/>
            <person name="Chen J.H."/>
            <person name="Yang L."/>
            <person name="Li A.R."/>
            <person name="Su D.H."/>
            <person name="Lin Y.P."/>
            <person name="Chen D.Q."/>
        </authorList>
    </citation>
    <scope>NUCLEOTIDE SEQUENCE</scope>
    <source>
        <strain evidence="2">HLGZ1</strain>
    </source>
</reference>
<dbReference type="GeneID" id="75111050"/>
<dbReference type="EMBL" id="JAJAXM010000003">
    <property type="protein sequence ID" value="MCG9024840.1"/>
    <property type="molecule type" value="Genomic_DNA"/>
</dbReference>
<dbReference type="AlphaFoldDB" id="A0A248LL55"/>
<dbReference type="EMBL" id="CP022115">
    <property type="protein sequence ID" value="ASJ25201.1"/>
    <property type="molecule type" value="Genomic_DNA"/>
</dbReference>
<feature type="region of interest" description="Disordered" evidence="1">
    <location>
        <begin position="25"/>
        <end position="54"/>
    </location>
</feature>